<dbReference type="EMBL" id="JAWJWE010000038">
    <property type="protein sequence ID" value="KAK6623703.1"/>
    <property type="molecule type" value="Genomic_DNA"/>
</dbReference>
<organism evidence="2 3">
    <name type="scientific">Polyplax serrata</name>
    <name type="common">Common mouse louse</name>
    <dbReference type="NCBI Taxonomy" id="468196"/>
    <lineage>
        <taxon>Eukaryota</taxon>
        <taxon>Metazoa</taxon>
        <taxon>Ecdysozoa</taxon>
        <taxon>Arthropoda</taxon>
        <taxon>Hexapoda</taxon>
        <taxon>Insecta</taxon>
        <taxon>Pterygota</taxon>
        <taxon>Neoptera</taxon>
        <taxon>Paraneoptera</taxon>
        <taxon>Psocodea</taxon>
        <taxon>Troctomorpha</taxon>
        <taxon>Phthiraptera</taxon>
        <taxon>Anoplura</taxon>
        <taxon>Polyplacidae</taxon>
        <taxon>Polyplax</taxon>
    </lineage>
</organism>
<comment type="caution">
    <text evidence="2">The sequence shown here is derived from an EMBL/GenBank/DDBJ whole genome shotgun (WGS) entry which is preliminary data.</text>
</comment>
<evidence type="ECO:0000313" key="2">
    <source>
        <dbReference type="EMBL" id="KAK6623703.1"/>
    </source>
</evidence>
<sequence length="112" mass="12717">MFEEDSKRRKGNKQNVNDKAEEMKRCRRILKNGKAKKVFHCEKTARCPANEVKIKVAWRDPTKGPHVPLRSAVLKMPTLCLEWLGMVATLGTPPGTIETVKRSATKRTKCRG</sequence>
<accession>A0AAN8S2J4</accession>
<dbReference type="Proteomes" id="UP001372834">
    <property type="component" value="Unassembled WGS sequence"/>
</dbReference>
<dbReference type="AlphaFoldDB" id="A0AAN8S2J4"/>
<protein>
    <submittedName>
        <fullName evidence="2">Uncharacterized protein</fullName>
    </submittedName>
</protein>
<reference evidence="2 3" key="1">
    <citation type="submission" date="2023-10" db="EMBL/GenBank/DDBJ databases">
        <title>Genomes of two closely related lineages of the louse Polyplax serrata with different host specificities.</title>
        <authorList>
            <person name="Martinu J."/>
            <person name="Tarabai H."/>
            <person name="Stefka J."/>
            <person name="Hypsa V."/>
        </authorList>
    </citation>
    <scope>NUCLEOTIDE SEQUENCE [LARGE SCALE GENOMIC DNA]</scope>
    <source>
        <strain evidence="2">HR10_N</strain>
    </source>
</reference>
<evidence type="ECO:0000256" key="1">
    <source>
        <dbReference type="SAM" id="MobiDB-lite"/>
    </source>
</evidence>
<proteinExistence type="predicted"/>
<gene>
    <name evidence="2" type="ORF">RUM43_009555</name>
</gene>
<feature type="region of interest" description="Disordered" evidence="1">
    <location>
        <begin position="1"/>
        <end position="21"/>
    </location>
</feature>
<evidence type="ECO:0000313" key="3">
    <source>
        <dbReference type="Proteomes" id="UP001372834"/>
    </source>
</evidence>
<name>A0AAN8S2J4_POLSC</name>